<dbReference type="EMBL" id="NAJO01000048">
    <property type="protein sequence ID" value="OQN98146.1"/>
    <property type="molecule type" value="Genomic_DNA"/>
</dbReference>
<dbReference type="InterPro" id="IPR001753">
    <property type="entry name" value="Enoyl-CoA_hydra/iso"/>
</dbReference>
<protein>
    <recommendedName>
        <fullName evidence="5">Enoyl-CoA hydratase</fullName>
    </recommendedName>
</protein>
<dbReference type="PANTHER" id="PTHR11941:SF171">
    <property type="entry name" value="SD19268P"/>
    <property type="match status" value="1"/>
</dbReference>
<dbReference type="STRING" id="1507870.A0A1V8SG91"/>
<keyword evidence="2" id="KW-0843">Virulence</keyword>
<organism evidence="3 4">
    <name type="scientific">Cryoendolithus antarcticus</name>
    <dbReference type="NCBI Taxonomy" id="1507870"/>
    <lineage>
        <taxon>Eukaryota</taxon>
        <taxon>Fungi</taxon>
        <taxon>Dikarya</taxon>
        <taxon>Ascomycota</taxon>
        <taxon>Pezizomycotina</taxon>
        <taxon>Dothideomycetes</taxon>
        <taxon>Dothideomycetidae</taxon>
        <taxon>Cladosporiales</taxon>
        <taxon>Cladosporiaceae</taxon>
        <taxon>Cryoendolithus</taxon>
    </lineage>
</organism>
<gene>
    <name evidence="3" type="ORF">B0A48_15978</name>
</gene>
<dbReference type="AlphaFoldDB" id="A0A1V8SG91"/>
<dbReference type="CDD" id="cd06558">
    <property type="entry name" value="crotonase-like"/>
    <property type="match status" value="1"/>
</dbReference>
<dbReference type="GO" id="GO:0005739">
    <property type="term" value="C:mitochondrion"/>
    <property type="evidence" value="ECO:0007669"/>
    <property type="project" value="TreeGrafter"/>
</dbReference>
<dbReference type="GO" id="GO:0006635">
    <property type="term" value="P:fatty acid beta-oxidation"/>
    <property type="evidence" value="ECO:0007669"/>
    <property type="project" value="TreeGrafter"/>
</dbReference>
<reference evidence="4" key="1">
    <citation type="submission" date="2017-03" db="EMBL/GenBank/DDBJ databases">
        <title>Genomes of endolithic fungi from Antarctica.</title>
        <authorList>
            <person name="Coleine C."/>
            <person name="Masonjones S."/>
            <person name="Stajich J.E."/>
        </authorList>
    </citation>
    <scope>NUCLEOTIDE SEQUENCE [LARGE SCALE GENOMIC DNA]</scope>
    <source>
        <strain evidence="4">CCFEE 5527</strain>
    </source>
</reference>
<sequence>MFRVLIKRIANTTSRPTSTSLTWQAALHRRDVPARARQASHSAASEVEVTRDLRTHSPGKDIATLTVRNPLKLNILTGPIVTSLIEHCRTLSDLPTLRAVILTGGSVAAGKPPAFIGGADIREMHALSSPLEARAFITHLHSACRALRDLPVPVIARIHGLCLGAGLEVAASCDLRIATKVSRFAMPEVAIGIPSVIEAALLPGLIGFGRTRRLLMLGEIIGAEEAEKWGLVEKVVEDEKQLDHMIADWIGRLVRNGSQAVRSQKRLIRSWEECGVNEGVHKGIEAFGEAFQNDGVEPREKMAAFLGRKGR</sequence>
<comment type="similarity">
    <text evidence="1">Belongs to the enoyl-CoA hydratase/isomerase family.</text>
</comment>
<evidence type="ECO:0000256" key="2">
    <source>
        <dbReference type="ARBA" id="ARBA00023026"/>
    </source>
</evidence>
<dbReference type="NCBIfam" id="NF004795">
    <property type="entry name" value="PRK06143.1"/>
    <property type="match status" value="1"/>
</dbReference>
<name>A0A1V8SG91_9PEZI</name>
<dbReference type="Proteomes" id="UP000192596">
    <property type="component" value="Unassembled WGS sequence"/>
</dbReference>
<accession>A0A1V8SG91</accession>
<dbReference type="OrthoDB" id="410701at2759"/>
<dbReference type="SUPFAM" id="SSF52096">
    <property type="entry name" value="ClpP/crotonase"/>
    <property type="match status" value="1"/>
</dbReference>
<dbReference type="InterPro" id="IPR029045">
    <property type="entry name" value="ClpP/crotonase-like_dom_sf"/>
</dbReference>
<proteinExistence type="inferred from homology"/>
<dbReference type="InParanoid" id="A0A1V8SG91"/>
<dbReference type="Pfam" id="PF00378">
    <property type="entry name" value="ECH_1"/>
    <property type="match status" value="1"/>
</dbReference>
<keyword evidence="4" id="KW-1185">Reference proteome</keyword>
<comment type="caution">
    <text evidence="3">The sequence shown here is derived from an EMBL/GenBank/DDBJ whole genome shotgun (WGS) entry which is preliminary data.</text>
</comment>
<evidence type="ECO:0008006" key="5">
    <source>
        <dbReference type="Google" id="ProtNLM"/>
    </source>
</evidence>
<evidence type="ECO:0000313" key="4">
    <source>
        <dbReference type="Proteomes" id="UP000192596"/>
    </source>
</evidence>
<dbReference type="PANTHER" id="PTHR11941">
    <property type="entry name" value="ENOYL-COA HYDRATASE-RELATED"/>
    <property type="match status" value="1"/>
</dbReference>
<evidence type="ECO:0000313" key="3">
    <source>
        <dbReference type="EMBL" id="OQN98146.1"/>
    </source>
</evidence>
<evidence type="ECO:0000256" key="1">
    <source>
        <dbReference type="ARBA" id="ARBA00005254"/>
    </source>
</evidence>
<dbReference type="Gene3D" id="3.90.226.10">
    <property type="entry name" value="2-enoyl-CoA Hydratase, Chain A, domain 1"/>
    <property type="match status" value="1"/>
</dbReference>